<dbReference type="SMART" id="SM00823">
    <property type="entry name" value="PKS_PP"/>
    <property type="match status" value="1"/>
</dbReference>
<feature type="region of interest" description="Disordered" evidence="4">
    <location>
        <begin position="1"/>
        <end position="24"/>
    </location>
</feature>
<dbReference type="Gene3D" id="3.30.559.10">
    <property type="entry name" value="Chloramphenicol acetyltransferase-like domain"/>
    <property type="match status" value="1"/>
</dbReference>
<dbReference type="Gene3D" id="1.10.1200.10">
    <property type="entry name" value="ACP-like"/>
    <property type="match status" value="1"/>
</dbReference>
<dbReference type="InterPro" id="IPR001242">
    <property type="entry name" value="Condensation_dom"/>
</dbReference>
<protein>
    <recommendedName>
        <fullName evidence="5">Carrier domain-containing protein</fullName>
    </recommendedName>
</protein>
<sequence>DRKALQGLPLRGEEQEEGLGDGTPRTALESQLCDIWQEVLGVDTVTIHDNFFELGGDSILSIQLAARAQAEGVDFALEDLFECDTLAELAATIDDGQASELKNTQTDAFSLIDAIDRGQLPEGVVDAYPIGQTQLGMLYHSEREREESAYHDIMTHTVRLPYNEAAFNTAMAALMARHEVLRTAFNIGQYSQPLQLVHEHVAVPLTTEYQLDWTLDARQTSMEAWLAEERAQGLDFTSPGVFRAKVFVHCEQAFVLGLS</sequence>
<accession>A0ABY2VS89</accession>
<gene>
    <name evidence="6" type="ORF">CWC20_20430</name>
</gene>
<name>A0ABY2VS89_9GAMM</name>
<organism evidence="6 7">
    <name type="scientific">Pseudoalteromonas aurantia</name>
    <dbReference type="NCBI Taxonomy" id="43654"/>
    <lineage>
        <taxon>Bacteria</taxon>
        <taxon>Pseudomonadati</taxon>
        <taxon>Pseudomonadota</taxon>
        <taxon>Gammaproteobacteria</taxon>
        <taxon>Alteromonadales</taxon>
        <taxon>Pseudoalteromonadaceae</taxon>
        <taxon>Pseudoalteromonas</taxon>
    </lineage>
</organism>
<dbReference type="Pfam" id="PF00668">
    <property type="entry name" value="Condensation"/>
    <property type="match status" value="1"/>
</dbReference>
<proteinExistence type="predicted"/>
<dbReference type="SUPFAM" id="SSF47336">
    <property type="entry name" value="ACP-like"/>
    <property type="match status" value="1"/>
</dbReference>
<evidence type="ECO:0000256" key="3">
    <source>
        <dbReference type="ARBA" id="ARBA00022553"/>
    </source>
</evidence>
<dbReference type="PROSITE" id="PS00012">
    <property type="entry name" value="PHOSPHOPANTETHEINE"/>
    <property type="match status" value="1"/>
</dbReference>
<evidence type="ECO:0000256" key="1">
    <source>
        <dbReference type="ARBA" id="ARBA00001957"/>
    </source>
</evidence>
<dbReference type="SUPFAM" id="SSF52777">
    <property type="entry name" value="CoA-dependent acyltransferases"/>
    <property type="match status" value="1"/>
</dbReference>
<dbReference type="InterPro" id="IPR006162">
    <property type="entry name" value="Ppantetheine_attach_site"/>
</dbReference>
<evidence type="ECO:0000313" key="6">
    <source>
        <dbReference type="EMBL" id="TMO69721.1"/>
    </source>
</evidence>
<dbReference type="InterPro" id="IPR036736">
    <property type="entry name" value="ACP-like_sf"/>
</dbReference>
<dbReference type="InterPro" id="IPR023213">
    <property type="entry name" value="CAT-like_dom_sf"/>
</dbReference>
<dbReference type="PROSITE" id="PS50075">
    <property type="entry name" value="CARRIER"/>
    <property type="match status" value="1"/>
</dbReference>
<keyword evidence="3" id="KW-0597">Phosphoprotein</keyword>
<dbReference type="RefSeq" id="WP_249348309.1">
    <property type="nucleotide sequence ID" value="NZ_PNBW01000160.1"/>
</dbReference>
<dbReference type="InterPro" id="IPR020806">
    <property type="entry name" value="PKS_PP-bd"/>
</dbReference>
<comment type="cofactor">
    <cofactor evidence="1">
        <name>pantetheine 4'-phosphate</name>
        <dbReference type="ChEBI" id="CHEBI:47942"/>
    </cofactor>
</comment>
<dbReference type="InterPro" id="IPR009081">
    <property type="entry name" value="PP-bd_ACP"/>
</dbReference>
<feature type="domain" description="Carrier" evidence="5">
    <location>
        <begin position="23"/>
        <end position="97"/>
    </location>
</feature>
<comment type="caution">
    <text evidence="6">The sequence shown here is derived from an EMBL/GenBank/DDBJ whole genome shotgun (WGS) entry which is preliminary data.</text>
</comment>
<feature type="non-terminal residue" evidence="6">
    <location>
        <position position="1"/>
    </location>
</feature>
<dbReference type="PANTHER" id="PTHR45527:SF14">
    <property type="entry name" value="PLIPASTATIN SYNTHASE SUBUNIT B"/>
    <property type="match status" value="1"/>
</dbReference>
<reference evidence="7" key="2">
    <citation type="submission" date="2019-06" db="EMBL/GenBank/DDBJ databases">
        <title>Co-occurence of chitin degradation, pigmentation and bioactivity in marine Pseudoalteromonas.</title>
        <authorList>
            <person name="Sonnenschein E.C."/>
            <person name="Bech P.K."/>
        </authorList>
    </citation>
    <scope>NUCLEOTIDE SEQUENCE [LARGE SCALE GENOMIC DNA]</scope>
    <source>
        <strain evidence="7">S3895</strain>
    </source>
</reference>
<feature type="non-terminal residue" evidence="6">
    <location>
        <position position="259"/>
    </location>
</feature>
<evidence type="ECO:0000256" key="2">
    <source>
        <dbReference type="ARBA" id="ARBA00022450"/>
    </source>
</evidence>
<evidence type="ECO:0000313" key="7">
    <source>
        <dbReference type="Proteomes" id="UP000307164"/>
    </source>
</evidence>
<evidence type="ECO:0000256" key="4">
    <source>
        <dbReference type="SAM" id="MobiDB-lite"/>
    </source>
</evidence>
<keyword evidence="7" id="KW-1185">Reference proteome</keyword>
<dbReference type="EMBL" id="PNBW01000160">
    <property type="protein sequence ID" value="TMO69721.1"/>
    <property type="molecule type" value="Genomic_DNA"/>
</dbReference>
<dbReference type="Proteomes" id="UP000307164">
    <property type="component" value="Unassembled WGS sequence"/>
</dbReference>
<dbReference type="Pfam" id="PF00550">
    <property type="entry name" value="PP-binding"/>
    <property type="match status" value="1"/>
</dbReference>
<keyword evidence="2" id="KW-0596">Phosphopantetheine</keyword>
<evidence type="ECO:0000259" key="5">
    <source>
        <dbReference type="PROSITE" id="PS50075"/>
    </source>
</evidence>
<dbReference type="PANTHER" id="PTHR45527">
    <property type="entry name" value="NONRIBOSOMAL PEPTIDE SYNTHETASE"/>
    <property type="match status" value="1"/>
</dbReference>
<reference evidence="6 7" key="1">
    <citation type="submission" date="2018-01" db="EMBL/GenBank/DDBJ databases">
        <authorList>
            <person name="Paulsen S."/>
            <person name="Gram L.K."/>
        </authorList>
    </citation>
    <scope>NUCLEOTIDE SEQUENCE [LARGE SCALE GENOMIC DNA]</scope>
    <source>
        <strain evidence="6 7">S3895</strain>
    </source>
</reference>